<reference evidence="1" key="1">
    <citation type="submission" date="2022-12" db="EMBL/GenBank/DDBJ databases">
        <title>Chromosome-level genome assembly of the bean flower thrips Megalurothrips usitatus.</title>
        <authorList>
            <person name="Ma L."/>
            <person name="Liu Q."/>
            <person name="Li H."/>
            <person name="Cai W."/>
        </authorList>
    </citation>
    <scope>NUCLEOTIDE SEQUENCE</scope>
    <source>
        <strain evidence="1">Cailab_2022a</strain>
    </source>
</reference>
<keyword evidence="2" id="KW-1185">Reference proteome</keyword>
<dbReference type="AlphaFoldDB" id="A0AAV7XIA5"/>
<organism evidence="1 2">
    <name type="scientific">Megalurothrips usitatus</name>
    <name type="common">bean blossom thrips</name>
    <dbReference type="NCBI Taxonomy" id="439358"/>
    <lineage>
        <taxon>Eukaryota</taxon>
        <taxon>Metazoa</taxon>
        <taxon>Ecdysozoa</taxon>
        <taxon>Arthropoda</taxon>
        <taxon>Hexapoda</taxon>
        <taxon>Insecta</taxon>
        <taxon>Pterygota</taxon>
        <taxon>Neoptera</taxon>
        <taxon>Paraneoptera</taxon>
        <taxon>Thysanoptera</taxon>
        <taxon>Terebrantia</taxon>
        <taxon>Thripoidea</taxon>
        <taxon>Thripidae</taxon>
        <taxon>Megalurothrips</taxon>
    </lineage>
</organism>
<dbReference type="InterPro" id="IPR019311">
    <property type="entry name" value="Fy-3"/>
</dbReference>
<dbReference type="Pfam" id="PF10154">
    <property type="entry name" value="Fy-3"/>
    <property type="match status" value="1"/>
</dbReference>
<evidence type="ECO:0000313" key="1">
    <source>
        <dbReference type="EMBL" id="KAJ1524295.1"/>
    </source>
</evidence>
<gene>
    <name evidence="1" type="ORF">ONE63_010806</name>
</gene>
<dbReference type="Proteomes" id="UP001075354">
    <property type="component" value="Chromosome 9"/>
</dbReference>
<proteinExistence type="predicted"/>
<accession>A0AAV7XIA5</accession>
<comment type="caution">
    <text evidence="1">The sequence shown here is derived from an EMBL/GenBank/DDBJ whole genome shotgun (WGS) entry which is preliminary data.</text>
</comment>
<sequence>MNLHSGPILSASVLDLAPAEFKCLGLHETEEYGGPRRSTDGEFFATVYHKLVHLPVLETMSQAEHLHSLPVNEMTSQCDNKLCCHNREAKIDSQIDSMQEIERQEYWEWLDLMSGNHWSFHKALYSQEFSMRICVFITYHSNA</sequence>
<name>A0AAV7XIA5_9NEOP</name>
<protein>
    <submittedName>
        <fullName evidence="1">Uncharacterized protein</fullName>
    </submittedName>
</protein>
<dbReference type="EMBL" id="JAPTSV010000009">
    <property type="protein sequence ID" value="KAJ1524295.1"/>
    <property type="molecule type" value="Genomic_DNA"/>
</dbReference>
<evidence type="ECO:0000313" key="2">
    <source>
        <dbReference type="Proteomes" id="UP001075354"/>
    </source>
</evidence>